<accession>A0A094QCS8</accession>
<sequence>MNRSCDAVVIGAGVIGSSVAYELARKGLKVIVVDKAAAPGLGSTSSSSAVIRFNYSSYDAVALAWEAFHCWKNWRTHLAAPDDEVIAEVRNIGVLMMKVPVVSIPRTQELFTAVGIAHEVVGATRMQEIVPGIDTGSYWPPKQIHEDAFWDEATQSIEAMYTPEGGYVNDPLLATVNLANAAMRLGVEFKFKRQVVEILKSNGRVCGVELNDGEQIESPVVVNVAGPWASAINELAGVGSDFTVSVRPMRQEVHHVTAPTQFDNNPIIGDLDLGVYIRPESGHAFLVGGTEPECDEFQWVTNPDYVNMVRTQELFDAQVTRAARRLPDLKVPSSASGVVGVYDVSSDWTPIYDKSELPGYFMAIGSSGNQFKNAPTAGRLMAQLITEVQAGKDHDLDPVIYRTQHTNQDINLGTFSRKRALNENSSGTVMG</sequence>
<dbReference type="InterPro" id="IPR006076">
    <property type="entry name" value="FAD-dep_OxRdtase"/>
</dbReference>
<dbReference type="EMBL" id="JNSL01000011">
    <property type="protein sequence ID" value="KGA21227.1"/>
    <property type="molecule type" value="Genomic_DNA"/>
</dbReference>
<dbReference type="GO" id="GO:0032981">
    <property type="term" value="P:mitochondrial respiratory chain complex I assembly"/>
    <property type="evidence" value="ECO:0007669"/>
    <property type="project" value="TreeGrafter"/>
</dbReference>
<keyword evidence="1" id="KW-0560">Oxidoreductase</keyword>
<dbReference type="InterPro" id="IPR036188">
    <property type="entry name" value="FAD/NAD-bd_sf"/>
</dbReference>
<proteinExistence type="predicted"/>
<gene>
    <name evidence="3" type="ORF">GM51_3220</name>
</gene>
<feature type="domain" description="FAD dependent oxidoreductase" evidence="2">
    <location>
        <begin position="6"/>
        <end position="384"/>
    </location>
</feature>
<dbReference type="Gene3D" id="3.50.50.60">
    <property type="entry name" value="FAD/NAD(P)-binding domain"/>
    <property type="match status" value="1"/>
</dbReference>
<dbReference type="Gene3D" id="3.30.9.10">
    <property type="entry name" value="D-Amino Acid Oxidase, subunit A, domain 2"/>
    <property type="match status" value="1"/>
</dbReference>
<evidence type="ECO:0000259" key="2">
    <source>
        <dbReference type="Pfam" id="PF01266"/>
    </source>
</evidence>
<dbReference type="GO" id="GO:0016491">
    <property type="term" value="F:oxidoreductase activity"/>
    <property type="evidence" value="ECO:0007669"/>
    <property type="project" value="UniProtKB-KW"/>
</dbReference>
<dbReference type="AlphaFoldDB" id="A0A094QCS8"/>
<comment type="caution">
    <text evidence="3">The sequence shown here is derived from an EMBL/GenBank/DDBJ whole genome shotgun (WGS) entry which is preliminary data.</text>
</comment>
<reference evidence="3" key="1">
    <citation type="submission" date="2014-06" db="EMBL/GenBank/DDBJ databases">
        <title>Key roles for freshwater Actinobacteria revealed by deep metagenomic sequencing.</title>
        <authorList>
            <person name="Ghai R."/>
            <person name="Mizuno C.M."/>
            <person name="Picazo A."/>
            <person name="Camacho A."/>
            <person name="Rodriguez-Valera F."/>
        </authorList>
    </citation>
    <scope>NUCLEOTIDE SEQUENCE</scope>
</reference>
<evidence type="ECO:0000313" key="3">
    <source>
        <dbReference type="EMBL" id="KGA21227.1"/>
    </source>
</evidence>
<protein>
    <submittedName>
        <fullName evidence="3">Oxidoreductase</fullName>
    </submittedName>
</protein>
<dbReference type="GO" id="GO:0005739">
    <property type="term" value="C:mitochondrion"/>
    <property type="evidence" value="ECO:0007669"/>
    <property type="project" value="GOC"/>
</dbReference>
<name>A0A094QCS8_9ZZZZ</name>
<dbReference type="PANTHER" id="PTHR13847:SF287">
    <property type="entry name" value="FAD-DEPENDENT OXIDOREDUCTASE DOMAIN-CONTAINING PROTEIN 1"/>
    <property type="match status" value="1"/>
</dbReference>
<dbReference type="PANTHER" id="PTHR13847">
    <property type="entry name" value="SARCOSINE DEHYDROGENASE-RELATED"/>
    <property type="match status" value="1"/>
</dbReference>
<dbReference type="Pfam" id="PF01266">
    <property type="entry name" value="DAO"/>
    <property type="match status" value="1"/>
</dbReference>
<dbReference type="SUPFAM" id="SSF51905">
    <property type="entry name" value="FAD/NAD(P)-binding domain"/>
    <property type="match status" value="1"/>
</dbReference>
<evidence type="ECO:0000256" key="1">
    <source>
        <dbReference type="ARBA" id="ARBA00023002"/>
    </source>
</evidence>
<organism evidence="3">
    <name type="scientific">freshwater metagenome</name>
    <dbReference type="NCBI Taxonomy" id="449393"/>
    <lineage>
        <taxon>unclassified sequences</taxon>
        <taxon>metagenomes</taxon>
        <taxon>ecological metagenomes</taxon>
    </lineage>
</organism>